<dbReference type="SUPFAM" id="SSF53850">
    <property type="entry name" value="Periplasmic binding protein-like II"/>
    <property type="match status" value="1"/>
</dbReference>
<evidence type="ECO:0000313" key="3">
    <source>
        <dbReference type="Proteomes" id="UP000257039"/>
    </source>
</evidence>
<comment type="caution">
    <text evidence="2">The sequence shown here is derived from an EMBL/GenBank/DDBJ whole genome shotgun (WGS) entry which is preliminary data.</text>
</comment>
<feature type="chain" id="PRO_5020671104" evidence="1">
    <location>
        <begin position="25"/>
        <end position="404"/>
    </location>
</feature>
<dbReference type="NCBIfam" id="NF008633">
    <property type="entry name" value="PRK11622.1"/>
    <property type="match status" value="1"/>
</dbReference>
<dbReference type="InterPro" id="IPR006059">
    <property type="entry name" value="SBP"/>
</dbReference>
<keyword evidence="1" id="KW-0732">Signal</keyword>
<reference evidence="2 3" key="1">
    <citation type="submission" date="2017-04" db="EMBL/GenBank/DDBJ databases">
        <title>Draft genome sequence of Zooshikella ganghwensis VG4 isolated from Red Sea sediments.</title>
        <authorList>
            <person name="Rehman Z."/>
            <person name="Alam I."/>
            <person name="Kamau A."/>
            <person name="Bajic V."/>
            <person name="Leiknes T."/>
        </authorList>
    </citation>
    <scope>NUCLEOTIDE SEQUENCE [LARGE SCALE GENOMIC DNA]</scope>
    <source>
        <strain evidence="2 3">VG4</strain>
    </source>
</reference>
<dbReference type="InterPro" id="IPR027020">
    <property type="entry name" value="YnjB"/>
</dbReference>
<protein>
    <submittedName>
        <fullName evidence="2">ABC transporter substrate-binding protein</fullName>
    </submittedName>
</protein>
<dbReference type="EMBL" id="NDXW01000001">
    <property type="protein sequence ID" value="RDH43225.1"/>
    <property type="molecule type" value="Genomic_DNA"/>
</dbReference>
<accession>A0A4P9VJ06</accession>
<proteinExistence type="predicted"/>
<evidence type="ECO:0000256" key="1">
    <source>
        <dbReference type="SAM" id="SignalP"/>
    </source>
</evidence>
<name>A0A4P9VJ06_9GAMM</name>
<sequence length="404" mass="45917">MYLKWGVHYFFGFLLVLTAHQAIAQQQQNTLWDNTVKQATKQVVYFNAWGGSHEVNRYIFWVGQQVKRRYGITLKHVKVDDISQVVSRLLVEKTAGRDTEGKIDLLWVNGENFATLKNNNLLYGPFSQSLPNYQWVDESKPSVKRDFSTPVEYMEAPWGMAHLVFYYDSSVLRQPPMSMEALLDYAKQHPGRITYPNPPHFLGTTFLKQVLLELASSPELLQKPVNQVDFAEVTAPLWKFLDQLHPVSWRQGKAFPANSSQMRQMLDSGELHVSFSFSPSEASNSIQAGLLPDTVKSYVHNGGTLGNTHFLAIPYNAKAKAAAQVVVNFLLSAEAQSQKMDPVIWGDPTVLAIDRLPEGQQTMFARFEELPAMLTSVQRGKPLPEPHFSWTEALEKAWLKRYQQ</sequence>
<dbReference type="PIRSF" id="PIRSF029172">
    <property type="entry name" value="UCP029172_ABC_sbc_YnjB"/>
    <property type="match status" value="1"/>
</dbReference>
<dbReference type="Gene3D" id="3.40.190.10">
    <property type="entry name" value="Periplasmic binding protein-like II"/>
    <property type="match status" value="2"/>
</dbReference>
<gene>
    <name evidence="2" type="ORF">B9G39_07095</name>
</gene>
<evidence type="ECO:0000313" key="2">
    <source>
        <dbReference type="EMBL" id="RDH43225.1"/>
    </source>
</evidence>
<feature type="signal peptide" evidence="1">
    <location>
        <begin position="1"/>
        <end position="24"/>
    </location>
</feature>
<keyword evidence="3" id="KW-1185">Reference proteome</keyword>
<organism evidence="2 3">
    <name type="scientific">Zooshikella ganghwensis</name>
    <dbReference type="NCBI Taxonomy" id="202772"/>
    <lineage>
        <taxon>Bacteria</taxon>
        <taxon>Pseudomonadati</taxon>
        <taxon>Pseudomonadota</taxon>
        <taxon>Gammaproteobacteria</taxon>
        <taxon>Oceanospirillales</taxon>
        <taxon>Zooshikellaceae</taxon>
        <taxon>Zooshikella</taxon>
    </lineage>
</organism>
<dbReference type="Pfam" id="PF13416">
    <property type="entry name" value="SBP_bac_8"/>
    <property type="match status" value="1"/>
</dbReference>
<dbReference type="PANTHER" id="PTHR42779">
    <property type="entry name" value="PROTEIN YNJB"/>
    <property type="match status" value="1"/>
</dbReference>
<dbReference type="Proteomes" id="UP000257039">
    <property type="component" value="Unassembled WGS sequence"/>
</dbReference>
<dbReference type="AlphaFoldDB" id="A0A4P9VJ06"/>
<dbReference type="PANTHER" id="PTHR42779:SF1">
    <property type="entry name" value="PROTEIN YNJB"/>
    <property type="match status" value="1"/>
</dbReference>